<comment type="caution">
    <text evidence="1">The sequence shown here is derived from an EMBL/GenBank/DDBJ whole genome shotgun (WGS) entry which is preliminary data.</text>
</comment>
<dbReference type="AlphaFoldDB" id="A0A9D9NLG0"/>
<dbReference type="PROSITE" id="PS51257">
    <property type="entry name" value="PROKAR_LIPOPROTEIN"/>
    <property type="match status" value="1"/>
</dbReference>
<sequence length="255" mass="29049">MRNIIECFFIAVLPAFAVSGCIRDDVYWMHGDDDPGYTVFSESYVWQVNNFFRCVEMCDFFTEYQKIRQDREASEKLAGEYFGDAWTDLYYEKMAVAETGTLYNEGEGYFLFRPYEIPDWRDTTFRMEAVSVGEGSFRITCTSQSFNADALMRVEGSTVYMDSFSSSYAEPVSSSVMKVRTDASSGVVSLPRCASDGFSYVPESGELAVEISGDGVDDTFRVMFDGDRIGIIRKGRQTEYYDAPSPLYAYNINYR</sequence>
<dbReference type="EMBL" id="JADILZ010000027">
    <property type="protein sequence ID" value="MBO8477841.1"/>
    <property type="molecule type" value="Genomic_DNA"/>
</dbReference>
<name>A0A9D9NLG0_9BACT</name>
<evidence type="ECO:0008006" key="3">
    <source>
        <dbReference type="Google" id="ProtNLM"/>
    </source>
</evidence>
<reference evidence="1" key="1">
    <citation type="submission" date="2020-10" db="EMBL/GenBank/DDBJ databases">
        <authorList>
            <person name="Gilroy R."/>
        </authorList>
    </citation>
    <scope>NUCLEOTIDE SEQUENCE</scope>
    <source>
        <strain evidence="1">2478</strain>
    </source>
</reference>
<proteinExistence type="predicted"/>
<evidence type="ECO:0000313" key="1">
    <source>
        <dbReference type="EMBL" id="MBO8477841.1"/>
    </source>
</evidence>
<organism evidence="1 2">
    <name type="scientific">Candidatus Cryptobacteroides excrementipullorum</name>
    <dbReference type="NCBI Taxonomy" id="2840761"/>
    <lineage>
        <taxon>Bacteria</taxon>
        <taxon>Pseudomonadati</taxon>
        <taxon>Bacteroidota</taxon>
        <taxon>Bacteroidia</taxon>
        <taxon>Bacteroidales</taxon>
        <taxon>Candidatus Cryptobacteroides</taxon>
    </lineage>
</organism>
<accession>A0A9D9NLG0</accession>
<dbReference type="Proteomes" id="UP000823771">
    <property type="component" value="Unassembled WGS sequence"/>
</dbReference>
<evidence type="ECO:0000313" key="2">
    <source>
        <dbReference type="Proteomes" id="UP000823771"/>
    </source>
</evidence>
<protein>
    <recommendedName>
        <fullName evidence="3">Lipoprotein</fullName>
    </recommendedName>
</protein>
<reference evidence="1" key="2">
    <citation type="journal article" date="2021" name="PeerJ">
        <title>Extensive microbial diversity within the chicken gut microbiome revealed by metagenomics and culture.</title>
        <authorList>
            <person name="Gilroy R."/>
            <person name="Ravi A."/>
            <person name="Getino M."/>
            <person name="Pursley I."/>
            <person name="Horton D.L."/>
            <person name="Alikhan N.F."/>
            <person name="Baker D."/>
            <person name="Gharbi K."/>
            <person name="Hall N."/>
            <person name="Watson M."/>
            <person name="Adriaenssens E.M."/>
            <person name="Foster-Nyarko E."/>
            <person name="Jarju S."/>
            <person name="Secka A."/>
            <person name="Antonio M."/>
            <person name="Oren A."/>
            <person name="Chaudhuri R.R."/>
            <person name="La Ragione R."/>
            <person name="Hildebrand F."/>
            <person name="Pallen M.J."/>
        </authorList>
    </citation>
    <scope>NUCLEOTIDE SEQUENCE</scope>
    <source>
        <strain evidence="1">2478</strain>
    </source>
</reference>
<gene>
    <name evidence="1" type="ORF">IAB80_02965</name>
</gene>